<proteinExistence type="inferred from homology"/>
<protein>
    <recommendedName>
        <fullName evidence="10">Probable nicotinate-nucleotide adenylyltransferase</fullName>
        <ecNumber evidence="10">2.7.7.18</ecNumber>
    </recommendedName>
    <alternativeName>
        <fullName evidence="10">Deamido-NAD(+) diphosphorylase</fullName>
    </alternativeName>
    <alternativeName>
        <fullName evidence="10">Deamido-NAD(+) pyrophosphorylase</fullName>
    </alternativeName>
    <alternativeName>
        <fullName evidence="10">Nicotinate mononucleotide adenylyltransferase</fullName>
        <shortName evidence="10">NaMN adenylyltransferase</shortName>
    </alternativeName>
</protein>
<keyword evidence="7 10" id="KW-0067">ATP-binding</keyword>
<evidence type="ECO:0000256" key="5">
    <source>
        <dbReference type="ARBA" id="ARBA00022695"/>
    </source>
</evidence>
<evidence type="ECO:0000256" key="9">
    <source>
        <dbReference type="ARBA" id="ARBA00048721"/>
    </source>
</evidence>
<organism evidence="13 14">
    <name type="scientific">Alicyclobacillus mali</name>
    <name type="common">ex Roth et al. 2021</name>
    <dbReference type="NCBI Taxonomy" id="1123961"/>
    <lineage>
        <taxon>Bacteria</taxon>
        <taxon>Bacillati</taxon>
        <taxon>Bacillota</taxon>
        <taxon>Bacilli</taxon>
        <taxon>Bacillales</taxon>
        <taxon>Alicyclobacillaceae</taxon>
        <taxon>Alicyclobacillus</taxon>
    </lineage>
</organism>
<dbReference type="EC" id="2.7.7.18" evidence="10"/>
<dbReference type="Gene3D" id="3.40.50.620">
    <property type="entry name" value="HUPs"/>
    <property type="match status" value="1"/>
</dbReference>
<keyword evidence="5 10" id="KW-0548">Nucleotidyltransferase</keyword>
<comment type="function">
    <text evidence="1 10">Catalyzes the reversible adenylation of nicotinate mononucleotide (NaMN) to nicotinic acid adenine dinucleotide (NaAD).</text>
</comment>
<evidence type="ECO:0000256" key="3">
    <source>
        <dbReference type="ARBA" id="ARBA00022642"/>
    </source>
</evidence>
<keyword evidence="4 10" id="KW-0808">Transferase</keyword>
<evidence type="ECO:0000256" key="8">
    <source>
        <dbReference type="ARBA" id="ARBA00023027"/>
    </source>
</evidence>
<dbReference type="EMBL" id="JADPKZ010000042">
    <property type="protein sequence ID" value="MBF8378230.1"/>
    <property type="molecule type" value="Genomic_DNA"/>
</dbReference>
<dbReference type="PANTHER" id="PTHR39321:SF3">
    <property type="entry name" value="PHOSPHOPANTETHEINE ADENYLYLTRANSFERASE"/>
    <property type="match status" value="1"/>
</dbReference>
<dbReference type="NCBIfam" id="TIGR00482">
    <property type="entry name" value="nicotinate (nicotinamide) nucleotide adenylyltransferase"/>
    <property type="match status" value="1"/>
</dbReference>
<evidence type="ECO:0000256" key="6">
    <source>
        <dbReference type="ARBA" id="ARBA00022741"/>
    </source>
</evidence>
<feature type="compositionally biased region" description="Low complexity" evidence="11">
    <location>
        <begin position="226"/>
        <end position="239"/>
    </location>
</feature>
<comment type="similarity">
    <text evidence="10">Belongs to the NadD family.</text>
</comment>
<gene>
    <name evidence="10 13" type="primary">nadD</name>
    <name evidence="13" type="ORF">IW967_10195</name>
</gene>
<evidence type="ECO:0000313" key="13">
    <source>
        <dbReference type="EMBL" id="MBF8378230.1"/>
    </source>
</evidence>
<evidence type="ECO:0000256" key="2">
    <source>
        <dbReference type="ARBA" id="ARBA00005019"/>
    </source>
</evidence>
<dbReference type="InterPro" id="IPR005248">
    <property type="entry name" value="NadD/NMNAT"/>
</dbReference>
<dbReference type="PANTHER" id="PTHR39321">
    <property type="entry name" value="NICOTINATE-NUCLEOTIDE ADENYLYLTRANSFERASE-RELATED"/>
    <property type="match status" value="1"/>
</dbReference>
<keyword evidence="3 10" id="KW-0662">Pyridine nucleotide biosynthesis</keyword>
<evidence type="ECO:0000313" key="14">
    <source>
        <dbReference type="Proteomes" id="UP000642910"/>
    </source>
</evidence>
<accession>A0ABS0F4J7</accession>
<comment type="pathway">
    <text evidence="2 10">Cofactor biosynthesis; NAD(+) biosynthesis; deamido-NAD(+) from nicotinate D-ribonucleotide: step 1/1.</text>
</comment>
<dbReference type="GO" id="GO:0016779">
    <property type="term" value="F:nucleotidyltransferase activity"/>
    <property type="evidence" value="ECO:0007669"/>
    <property type="project" value="UniProtKB-KW"/>
</dbReference>
<keyword evidence="14" id="KW-1185">Reference proteome</keyword>
<dbReference type="RefSeq" id="WP_195867820.1">
    <property type="nucleotide sequence ID" value="NZ_JADPKZ010000042.1"/>
</dbReference>
<sequence length="239" mass="26809">MGEETVWYTEANGERTSAAAPGRILLFGGTFDPPHVGHLTMAQIAYEQVSADEVWWMPAAKPPHKAEIDVDTFAWRFRMVEALIGARRHMRVTDVENRLPKPSYTVDTLRALISWYPEVEFLFLLGADSLQHLPEWHGAEELCEMVRFVVARRPGYDFDTAAASARARLPHIRMDVIDMPMLDVSSTWVRDRLDRRLDVCGLVPDPVLEIWRQGPEGGMGSGWSGGTSSIIFGSASPSR</sequence>
<comment type="caution">
    <text evidence="13">The sequence shown here is derived from an EMBL/GenBank/DDBJ whole genome shotgun (WGS) entry which is preliminary data.</text>
</comment>
<reference evidence="13 14" key="1">
    <citation type="submission" date="2020-11" db="EMBL/GenBank/DDBJ databases">
        <title>Genomic insight of Alicyclobacillus mali FL 18 reveals a new arsenic-resistant strain, with potential in environmental biotechnology.</title>
        <authorList>
            <person name="Fiorentino G."/>
            <person name="Gallo G."/>
            <person name="Aulitto M."/>
        </authorList>
    </citation>
    <scope>NUCLEOTIDE SEQUENCE [LARGE SCALE GENOMIC DNA]</scope>
    <source>
        <strain evidence="13 14">FL 18</strain>
    </source>
</reference>
<feature type="region of interest" description="Disordered" evidence="11">
    <location>
        <begin position="220"/>
        <end position="239"/>
    </location>
</feature>
<comment type="catalytic activity">
    <reaction evidence="9 10">
        <text>nicotinate beta-D-ribonucleotide + ATP + H(+) = deamido-NAD(+) + diphosphate</text>
        <dbReference type="Rhea" id="RHEA:22860"/>
        <dbReference type="ChEBI" id="CHEBI:15378"/>
        <dbReference type="ChEBI" id="CHEBI:30616"/>
        <dbReference type="ChEBI" id="CHEBI:33019"/>
        <dbReference type="ChEBI" id="CHEBI:57502"/>
        <dbReference type="ChEBI" id="CHEBI:58437"/>
        <dbReference type="EC" id="2.7.7.18"/>
    </reaction>
</comment>
<evidence type="ECO:0000256" key="7">
    <source>
        <dbReference type="ARBA" id="ARBA00022840"/>
    </source>
</evidence>
<evidence type="ECO:0000256" key="4">
    <source>
        <dbReference type="ARBA" id="ARBA00022679"/>
    </source>
</evidence>
<evidence type="ECO:0000259" key="12">
    <source>
        <dbReference type="Pfam" id="PF01467"/>
    </source>
</evidence>
<keyword evidence="8 10" id="KW-0520">NAD</keyword>
<dbReference type="Pfam" id="PF01467">
    <property type="entry name" value="CTP_transf_like"/>
    <property type="match status" value="1"/>
</dbReference>
<dbReference type="Proteomes" id="UP000642910">
    <property type="component" value="Unassembled WGS sequence"/>
</dbReference>
<dbReference type="InterPro" id="IPR014729">
    <property type="entry name" value="Rossmann-like_a/b/a_fold"/>
</dbReference>
<keyword evidence="6 10" id="KW-0547">Nucleotide-binding</keyword>
<feature type="domain" description="Cytidyltransferase-like" evidence="12">
    <location>
        <begin position="26"/>
        <end position="192"/>
    </location>
</feature>
<dbReference type="SUPFAM" id="SSF52374">
    <property type="entry name" value="Nucleotidylyl transferase"/>
    <property type="match status" value="1"/>
</dbReference>
<name>A0ABS0F4J7_9BACL</name>
<dbReference type="InterPro" id="IPR004821">
    <property type="entry name" value="Cyt_trans-like"/>
</dbReference>
<dbReference type="HAMAP" id="MF_00244">
    <property type="entry name" value="NaMN_adenylyltr"/>
    <property type="match status" value="1"/>
</dbReference>
<dbReference type="CDD" id="cd02165">
    <property type="entry name" value="NMNAT"/>
    <property type="match status" value="1"/>
</dbReference>
<evidence type="ECO:0000256" key="10">
    <source>
        <dbReference type="HAMAP-Rule" id="MF_00244"/>
    </source>
</evidence>
<dbReference type="NCBIfam" id="NF000840">
    <property type="entry name" value="PRK00071.1-3"/>
    <property type="match status" value="1"/>
</dbReference>
<evidence type="ECO:0000256" key="11">
    <source>
        <dbReference type="SAM" id="MobiDB-lite"/>
    </source>
</evidence>
<evidence type="ECO:0000256" key="1">
    <source>
        <dbReference type="ARBA" id="ARBA00002324"/>
    </source>
</evidence>